<sequence length="189" mass="20249">MASTGTAETTRRDFLYIATGAMGAVGAAALVWPFISQLQPDASVLALSSTEVDLGQIQEGQIVTVKWRGKPVFVWNRSAKDIEEAKAVPVSALLDPIARNPNLATPDSPATDANRAAVGEGREKWLVVIGICTHLGCVPIGHMGEYDGWFCPCHGSEYDSAGRVRRGPAPENLWIPPYNFVSDTKISIG</sequence>
<evidence type="ECO:0000256" key="2">
    <source>
        <dbReference type="ARBA" id="ARBA00004162"/>
    </source>
</evidence>
<comment type="subunit">
    <text evidence="4 21">The main subunits of complex b-c1 are: cytochrome b, cytochrome c1 and the Rieske protein.</text>
</comment>
<keyword evidence="24" id="KW-1185">Reference proteome</keyword>
<dbReference type="PROSITE" id="PS51318">
    <property type="entry name" value="TAT"/>
    <property type="match status" value="1"/>
</dbReference>
<dbReference type="InterPro" id="IPR006311">
    <property type="entry name" value="TAT_signal"/>
</dbReference>
<evidence type="ECO:0000256" key="15">
    <source>
        <dbReference type="ARBA" id="ARBA00023004"/>
    </source>
</evidence>
<name>A0ABW4Z414_9HYPH</name>
<dbReference type="NCBIfam" id="TIGR01409">
    <property type="entry name" value="TAT_signal_seq"/>
    <property type="match status" value="1"/>
</dbReference>
<keyword evidence="10" id="KW-0001">2Fe-2S</keyword>
<proteinExistence type="inferred from homology"/>
<evidence type="ECO:0000256" key="3">
    <source>
        <dbReference type="ARBA" id="ARBA00010651"/>
    </source>
</evidence>
<dbReference type="InterPro" id="IPR036922">
    <property type="entry name" value="Rieske_2Fe-2S_sf"/>
</dbReference>
<evidence type="ECO:0000256" key="1">
    <source>
        <dbReference type="ARBA" id="ARBA00002444"/>
    </source>
</evidence>
<organism evidence="23 24">
    <name type="scientific">Ancylobacter oerskovii</name>
    <dbReference type="NCBI Taxonomy" id="459519"/>
    <lineage>
        <taxon>Bacteria</taxon>
        <taxon>Pseudomonadati</taxon>
        <taxon>Pseudomonadota</taxon>
        <taxon>Alphaproteobacteria</taxon>
        <taxon>Hyphomicrobiales</taxon>
        <taxon>Xanthobacteraceae</taxon>
        <taxon>Ancylobacter</taxon>
    </lineage>
</organism>
<evidence type="ECO:0000256" key="4">
    <source>
        <dbReference type="ARBA" id="ARBA00011649"/>
    </source>
</evidence>
<comment type="caution">
    <text evidence="23">The sequence shown here is derived from an EMBL/GenBank/DDBJ whole genome shotgun (WGS) entry which is preliminary data.</text>
</comment>
<dbReference type="Gene3D" id="2.102.10.10">
    <property type="entry name" value="Rieske [2Fe-2S] iron-sulphur domain"/>
    <property type="match status" value="1"/>
</dbReference>
<dbReference type="InterPro" id="IPR014349">
    <property type="entry name" value="Rieske_Fe-S_prot"/>
</dbReference>
<keyword evidence="7 20" id="KW-0813">Transport</keyword>
<evidence type="ECO:0000256" key="16">
    <source>
        <dbReference type="ARBA" id="ARBA00023014"/>
    </source>
</evidence>
<dbReference type="Gene3D" id="1.20.5.510">
    <property type="entry name" value="Single helix bin"/>
    <property type="match status" value="1"/>
</dbReference>
<comment type="miscellaneous">
    <text evidence="20">The Rieske protein is a high potential 2Fe-2S protein.</text>
</comment>
<evidence type="ECO:0000256" key="13">
    <source>
        <dbReference type="ARBA" id="ARBA00022982"/>
    </source>
</evidence>
<keyword evidence="17 20" id="KW-0472">Membrane</keyword>
<dbReference type="Pfam" id="PF00355">
    <property type="entry name" value="Rieske"/>
    <property type="match status" value="1"/>
</dbReference>
<feature type="domain" description="Rieske" evidence="22">
    <location>
        <begin position="124"/>
        <end position="187"/>
    </location>
</feature>
<evidence type="ECO:0000256" key="8">
    <source>
        <dbReference type="ARBA" id="ARBA00022475"/>
    </source>
</evidence>
<accession>A0ABW4Z414</accession>
<evidence type="ECO:0000313" key="23">
    <source>
        <dbReference type="EMBL" id="MFD2143364.1"/>
    </source>
</evidence>
<keyword evidence="18" id="KW-1015">Disulfide bond</keyword>
<evidence type="ECO:0000256" key="21">
    <source>
        <dbReference type="RuleBase" id="RU004497"/>
    </source>
</evidence>
<keyword evidence="13 20" id="KW-0249">Electron transport</keyword>
<comment type="catalytic activity">
    <reaction evidence="19 20">
        <text>a quinol + 2 Fe(III)-[cytochrome c](out) = a quinone + 2 Fe(II)-[cytochrome c](out) + 2 H(+)(out)</text>
        <dbReference type="Rhea" id="RHEA:11484"/>
        <dbReference type="Rhea" id="RHEA-COMP:10350"/>
        <dbReference type="Rhea" id="RHEA-COMP:14399"/>
        <dbReference type="ChEBI" id="CHEBI:15378"/>
        <dbReference type="ChEBI" id="CHEBI:24646"/>
        <dbReference type="ChEBI" id="CHEBI:29033"/>
        <dbReference type="ChEBI" id="CHEBI:29034"/>
        <dbReference type="ChEBI" id="CHEBI:132124"/>
        <dbReference type="EC" id="7.1.1.8"/>
    </reaction>
</comment>
<dbReference type="InterPro" id="IPR006317">
    <property type="entry name" value="Ubiquinol_cyt_c_Rdtase_Fe-S-su"/>
</dbReference>
<evidence type="ECO:0000256" key="17">
    <source>
        <dbReference type="ARBA" id="ARBA00023136"/>
    </source>
</evidence>
<evidence type="ECO:0000256" key="10">
    <source>
        <dbReference type="ARBA" id="ARBA00022714"/>
    </source>
</evidence>
<dbReference type="Proteomes" id="UP001597299">
    <property type="component" value="Unassembled WGS sequence"/>
</dbReference>
<evidence type="ECO:0000256" key="9">
    <source>
        <dbReference type="ARBA" id="ARBA00022692"/>
    </source>
</evidence>
<protein>
    <recommendedName>
        <fullName evidence="6 20">Ubiquinol-cytochrome c reductase iron-sulfur subunit</fullName>
        <ecNumber evidence="5 20">7.1.1.8</ecNumber>
    </recommendedName>
</protein>
<dbReference type="SUPFAM" id="SSF50022">
    <property type="entry name" value="ISP domain"/>
    <property type="match status" value="1"/>
</dbReference>
<dbReference type="CDD" id="cd03470">
    <property type="entry name" value="Rieske_cytochrome_bc1"/>
    <property type="match status" value="1"/>
</dbReference>
<keyword evidence="9 20" id="KW-0812">Transmembrane</keyword>
<reference evidence="24" key="1">
    <citation type="journal article" date="2019" name="Int. J. Syst. Evol. Microbiol.">
        <title>The Global Catalogue of Microorganisms (GCM) 10K type strain sequencing project: providing services to taxonomists for standard genome sequencing and annotation.</title>
        <authorList>
            <consortium name="The Broad Institute Genomics Platform"/>
            <consortium name="The Broad Institute Genome Sequencing Center for Infectious Disease"/>
            <person name="Wu L."/>
            <person name="Ma J."/>
        </authorList>
    </citation>
    <scope>NUCLEOTIDE SEQUENCE [LARGE SCALE GENOMIC DNA]</scope>
    <source>
        <strain evidence="24">CCM 7435</strain>
    </source>
</reference>
<dbReference type="PRINTS" id="PR00162">
    <property type="entry name" value="RIESKE"/>
</dbReference>
<dbReference type="InterPro" id="IPR005805">
    <property type="entry name" value="Rieske_Fe-S_prot_C"/>
</dbReference>
<dbReference type="EMBL" id="JBHUHD010000001">
    <property type="protein sequence ID" value="MFD2143364.1"/>
    <property type="molecule type" value="Genomic_DNA"/>
</dbReference>
<comment type="function">
    <text evidence="1">Component of the ubiquinol-cytochrome c reductase complex (complex III or cytochrome b-c1 complex), which is a respiratory chain that generates an electrochemical potential coupled to ATP synthesis.</text>
</comment>
<dbReference type="Pfam" id="PF10399">
    <property type="entry name" value="UCR_Fe-S_N"/>
    <property type="match status" value="1"/>
</dbReference>
<keyword evidence="12" id="KW-1278">Translocase</keyword>
<dbReference type="PROSITE" id="PS51296">
    <property type="entry name" value="RIESKE"/>
    <property type="match status" value="1"/>
</dbReference>
<evidence type="ECO:0000256" key="20">
    <source>
        <dbReference type="RuleBase" id="RU004494"/>
    </source>
</evidence>
<dbReference type="EC" id="7.1.1.8" evidence="5 20"/>
<keyword evidence="16" id="KW-0411">Iron-sulfur</keyword>
<evidence type="ECO:0000256" key="18">
    <source>
        <dbReference type="ARBA" id="ARBA00023157"/>
    </source>
</evidence>
<keyword evidence="11" id="KW-0479">Metal-binding</keyword>
<keyword evidence="8" id="KW-1003">Cell membrane</keyword>
<evidence type="ECO:0000256" key="14">
    <source>
        <dbReference type="ARBA" id="ARBA00022989"/>
    </source>
</evidence>
<dbReference type="InterPro" id="IPR017941">
    <property type="entry name" value="Rieske_2Fe-2S"/>
</dbReference>
<comment type="subcellular location">
    <subcellularLocation>
        <location evidence="2">Cell membrane</location>
        <topology evidence="2">Single-pass membrane protein</topology>
    </subcellularLocation>
</comment>
<dbReference type="InterPro" id="IPR019470">
    <property type="entry name" value="Ubiq_cytC_Rdtase_Fe-S_su_TAT"/>
</dbReference>
<dbReference type="PANTHER" id="PTHR10134">
    <property type="entry name" value="CYTOCHROME B-C1 COMPLEX SUBUNIT RIESKE, MITOCHONDRIAL"/>
    <property type="match status" value="1"/>
</dbReference>
<evidence type="ECO:0000256" key="12">
    <source>
        <dbReference type="ARBA" id="ARBA00022967"/>
    </source>
</evidence>
<evidence type="ECO:0000256" key="19">
    <source>
        <dbReference type="ARBA" id="ARBA00029351"/>
    </source>
</evidence>
<evidence type="ECO:0000313" key="24">
    <source>
        <dbReference type="Proteomes" id="UP001597299"/>
    </source>
</evidence>
<keyword evidence="15" id="KW-0408">Iron</keyword>
<comment type="similarity">
    <text evidence="3">Belongs to the Rieske iron-sulfur protein family.</text>
</comment>
<evidence type="ECO:0000256" key="6">
    <source>
        <dbReference type="ARBA" id="ARBA00019816"/>
    </source>
</evidence>
<gene>
    <name evidence="23" type="primary">petA</name>
    <name evidence="23" type="ORF">ACFSNC_23390</name>
</gene>
<dbReference type="InterPro" id="IPR019546">
    <property type="entry name" value="TAT_signal_bac_arc"/>
</dbReference>
<evidence type="ECO:0000256" key="7">
    <source>
        <dbReference type="ARBA" id="ARBA00022448"/>
    </source>
</evidence>
<dbReference type="RefSeq" id="WP_213355558.1">
    <property type="nucleotide sequence ID" value="NZ_JAHBGB010000044.1"/>
</dbReference>
<evidence type="ECO:0000256" key="5">
    <source>
        <dbReference type="ARBA" id="ARBA00012951"/>
    </source>
</evidence>
<evidence type="ECO:0000256" key="11">
    <source>
        <dbReference type="ARBA" id="ARBA00022723"/>
    </source>
</evidence>
<evidence type="ECO:0000259" key="22">
    <source>
        <dbReference type="PROSITE" id="PS51296"/>
    </source>
</evidence>
<comment type="cofactor">
    <cofactor evidence="20">
        <name>[2Fe-2S] cluster</name>
        <dbReference type="ChEBI" id="CHEBI:190135"/>
    </cofactor>
    <text evidence="20">Binds 1 [2Fe-2S] cluster per subunit.</text>
</comment>
<dbReference type="NCBIfam" id="TIGR01416">
    <property type="entry name" value="Rieske_proteo"/>
    <property type="match status" value="1"/>
</dbReference>
<keyword evidence="14 20" id="KW-1133">Transmembrane helix</keyword>
<feature type="transmembrane region" description="Helical" evidence="20">
    <location>
        <begin position="14"/>
        <end position="35"/>
    </location>
</feature>